<keyword evidence="6 13" id="KW-0808">Transferase</keyword>
<dbReference type="InterPro" id="IPR038385">
    <property type="entry name" value="Sua5/YwlC_C"/>
</dbReference>
<dbReference type="Pfam" id="PF03481">
    <property type="entry name" value="Sua5_C"/>
    <property type="match status" value="1"/>
</dbReference>
<dbReference type="InterPro" id="IPR050156">
    <property type="entry name" value="TC-AMP_synthase_SUA5"/>
</dbReference>
<gene>
    <name evidence="15" type="ORF">ACFO4R_03100</name>
</gene>
<evidence type="ECO:0000256" key="6">
    <source>
        <dbReference type="ARBA" id="ARBA00022679"/>
    </source>
</evidence>
<dbReference type="Proteomes" id="UP001595916">
    <property type="component" value="Unassembled WGS sequence"/>
</dbReference>
<keyword evidence="16" id="KW-1185">Reference proteome</keyword>
<sequence>MRAELIRIEDPLKEKEKMELASRIIRCGGTVIFPTETVYGLGANGLDPEAAYNIYQAKGRPSDNPLILHIADMEMLGLVARNLGEKALKLAEVFWPGPLTMVFDKQDIVPAETTGGLSTVAVRMPGNEVARELIRLSDTPIAAPSANISGRPSITMWEDAVEEMGERVDAILLSEPSEVGLESTIVDMTEDIPVILRPGKIGLSELEAVVGPVRVDKAVLGQGDAPKAPGMKYTHYSPNASVYVIKGEGMVERILEEYQKYREEDPVIFAMEKHRQHYEGLKLYSLGATSLEAAKVLFSYLRKADREGHGIVLMENVGEDEVGLAVMNRAEKAAGGKLIYANSKGKMHKRNGVNRI</sequence>
<comment type="function">
    <text evidence="13">Required for the formation of a threonylcarbamoyl group on adenosine at position 37 (t(6)A37) in tRNAs that read codons beginning with adenine.</text>
</comment>
<dbReference type="PANTHER" id="PTHR17490">
    <property type="entry name" value="SUA5"/>
    <property type="match status" value="1"/>
</dbReference>
<dbReference type="NCBIfam" id="TIGR00057">
    <property type="entry name" value="L-threonylcarbamoyladenylate synthase"/>
    <property type="match status" value="1"/>
</dbReference>
<feature type="domain" description="YrdC-like" evidence="14">
    <location>
        <begin position="15"/>
        <end position="201"/>
    </location>
</feature>
<comment type="subcellular location">
    <subcellularLocation>
        <location evidence="1 13">Cytoplasm</location>
    </subcellularLocation>
</comment>
<dbReference type="EMBL" id="JBHSHL010000011">
    <property type="protein sequence ID" value="MFC4804060.1"/>
    <property type="molecule type" value="Genomic_DNA"/>
</dbReference>
<keyword evidence="8 13" id="KW-0548">Nucleotidyltransferase</keyword>
<evidence type="ECO:0000259" key="14">
    <source>
        <dbReference type="PROSITE" id="PS51163"/>
    </source>
</evidence>
<evidence type="ECO:0000256" key="10">
    <source>
        <dbReference type="ARBA" id="ARBA00022840"/>
    </source>
</evidence>
<evidence type="ECO:0000256" key="7">
    <source>
        <dbReference type="ARBA" id="ARBA00022694"/>
    </source>
</evidence>
<dbReference type="EC" id="2.7.7.87" evidence="3 13"/>
<evidence type="ECO:0000313" key="16">
    <source>
        <dbReference type="Proteomes" id="UP001595916"/>
    </source>
</evidence>
<dbReference type="InterPro" id="IPR006070">
    <property type="entry name" value="Sua5-like_dom"/>
</dbReference>
<evidence type="ECO:0000256" key="5">
    <source>
        <dbReference type="ARBA" id="ARBA00022490"/>
    </source>
</evidence>
<evidence type="ECO:0000256" key="2">
    <source>
        <dbReference type="ARBA" id="ARBA00007663"/>
    </source>
</evidence>
<reference evidence="16" key="1">
    <citation type="journal article" date="2019" name="Int. J. Syst. Evol. Microbiol.">
        <title>The Global Catalogue of Microorganisms (GCM) 10K type strain sequencing project: providing services to taxonomists for standard genome sequencing and annotation.</title>
        <authorList>
            <consortium name="The Broad Institute Genomics Platform"/>
            <consortium name="The Broad Institute Genome Sequencing Center for Infectious Disease"/>
            <person name="Wu L."/>
            <person name="Ma J."/>
        </authorList>
    </citation>
    <scope>NUCLEOTIDE SEQUENCE [LARGE SCALE GENOMIC DNA]</scope>
    <source>
        <strain evidence="16">CCUG 46385</strain>
    </source>
</reference>
<dbReference type="InterPro" id="IPR005145">
    <property type="entry name" value="Sua5_C"/>
</dbReference>
<accession>A0ABV9QJX2</accession>
<evidence type="ECO:0000256" key="4">
    <source>
        <dbReference type="ARBA" id="ARBA00015492"/>
    </source>
</evidence>
<name>A0ABV9QJX2_9FIRM</name>
<evidence type="ECO:0000256" key="3">
    <source>
        <dbReference type="ARBA" id="ARBA00012584"/>
    </source>
</evidence>
<evidence type="ECO:0000256" key="1">
    <source>
        <dbReference type="ARBA" id="ARBA00004496"/>
    </source>
</evidence>
<dbReference type="RefSeq" id="WP_379787544.1">
    <property type="nucleotide sequence ID" value="NZ_JBHSHL010000011.1"/>
</dbReference>
<dbReference type="InterPro" id="IPR017945">
    <property type="entry name" value="DHBP_synth_RibB-like_a/b_dom"/>
</dbReference>
<dbReference type="Gene3D" id="3.40.50.11030">
    <property type="entry name" value="Threonylcarbamoyl-AMP synthase, C-terminal domain"/>
    <property type="match status" value="1"/>
</dbReference>
<keyword evidence="7 13" id="KW-0819">tRNA processing</keyword>
<dbReference type="Pfam" id="PF01300">
    <property type="entry name" value="Sua5_yciO_yrdC"/>
    <property type="match status" value="1"/>
</dbReference>
<dbReference type="SUPFAM" id="SSF55821">
    <property type="entry name" value="YrdC/RibB"/>
    <property type="match status" value="1"/>
</dbReference>
<protein>
    <recommendedName>
        <fullName evidence="4 13">Threonylcarbamoyl-AMP synthase</fullName>
        <shortName evidence="13">TC-AMP synthase</shortName>
        <ecNumber evidence="3 13">2.7.7.87</ecNumber>
    </recommendedName>
    <alternativeName>
        <fullName evidence="11 13">L-threonylcarbamoyladenylate synthase</fullName>
    </alternativeName>
</protein>
<organism evidence="15 16">
    <name type="scientific">Filifactor villosus</name>
    <dbReference type="NCBI Taxonomy" id="29374"/>
    <lineage>
        <taxon>Bacteria</taxon>
        <taxon>Bacillati</taxon>
        <taxon>Bacillota</taxon>
        <taxon>Clostridia</taxon>
        <taxon>Peptostreptococcales</taxon>
        <taxon>Filifactoraceae</taxon>
        <taxon>Filifactor</taxon>
    </lineage>
</organism>
<evidence type="ECO:0000256" key="13">
    <source>
        <dbReference type="PIRNR" id="PIRNR004930"/>
    </source>
</evidence>
<evidence type="ECO:0000256" key="8">
    <source>
        <dbReference type="ARBA" id="ARBA00022695"/>
    </source>
</evidence>
<dbReference type="PANTHER" id="PTHR17490:SF16">
    <property type="entry name" value="THREONYLCARBAMOYL-AMP SYNTHASE"/>
    <property type="match status" value="1"/>
</dbReference>
<comment type="similarity">
    <text evidence="2 13">Belongs to the SUA5 family.</text>
</comment>
<comment type="caution">
    <text evidence="15">The sequence shown here is derived from an EMBL/GenBank/DDBJ whole genome shotgun (WGS) entry which is preliminary data.</text>
</comment>
<dbReference type="PROSITE" id="PS51163">
    <property type="entry name" value="YRDC"/>
    <property type="match status" value="1"/>
</dbReference>
<evidence type="ECO:0000256" key="11">
    <source>
        <dbReference type="ARBA" id="ARBA00029774"/>
    </source>
</evidence>
<evidence type="ECO:0000256" key="12">
    <source>
        <dbReference type="ARBA" id="ARBA00048366"/>
    </source>
</evidence>
<comment type="catalytic activity">
    <reaction evidence="12 13">
        <text>L-threonine + hydrogencarbonate + ATP = L-threonylcarbamoyladenylate + diphosphate + H2O</text>
        <dbReference type="Rhea" id="RHEA:36407"/>
        <dbReference type="ChEBI" id="CHEBI:15377"/>
        <dbReference type="ChEBI" id="CHEBI:17544"/>
        <dbReference type="ChEBI" id="CHEBI:30616"/>
        <dbReference type="ChEBI" id="CHEBI:33019"/>
        <dbReference type="ChEBI" id="CHEBI:57926"/>
        <dbReference type="ChEBI" id="CHEBI:73682"/>
        <dbReference type="EC" id="2.7.7.87"/>
    </reaction>
</comment>
<dbReference type="Gene3D" id="3.90.870.10">
    <property type="entry name" value="DHBP synthase"/>
    <property type="match status" value="1"/>
</dbReference>
<evidence type="ECO:0000256" key="9">
    <source>
        <dbReference type="ARBA" id="ARBA00022741"/>
    </source>
</evidence>
<keyword evidence="9 13" id="KW-0547">Nucleotide-binding</keyword>
<proteinExistence type="inferred from homology"/>
<keyword evidence="10 13" id="KW-0067">ATP-binding</keyword>
<dbReference type="PIRSF" id="PIRSF004930">
    <property type="entry name" value="Tln_factor_SUA5"/>
    <property type="match status" value="1"/>
</dbReference>
<dbReference type="InterPro" id="IPR010923">
    <property type="entry name" value="T(6)A37_SUA5"/>
</dbReference>
<keyword evidence="5 13" id="KW-0963">Cytoplasm</keyword>
<dbReference type="GO" id="GO:0061710">
    <property type="term" value="F:L-threonylcarbamoyladenylate synthase"/>
    <property type="evidence" value="ECO:0007669"/>
    <property type="project" value="UniProtKB-EC"/>
</dbReference>
<evidence type="ECO:0000313" key="15">
    <source>
        <dbReference type="EMBL" id="MFC4804060.1"/>
    </source>
</evidence>